<dbReference type="Pfam" id="PF00380">
    <property type="entry name" value="Ribosomal_S9"/>
    <property type="match status" value="1"/>
</dbReference>
<dbReference type="InterPro" id="IPR000754">
    <property type="entry name" value="Ribosomal_uS9"/>
</dbReference>
<dbReference type="InterPro" id="IPR019958">
    <property type="entry name" value="Ribosomal_uS9_archaeal"/>
</dbReference>
<dbReference type="AlphaFoldDB" id="A0A5C0XPT9"/>
<dbReference type="GO" id="GO:0022627">
    <property type="term" value="C:cytosolic small ribosomal subunit"/>
    <property type="evidence" value="ECO:0007669"/>
    <property type="project" value="UniProtKB-UniRule"/>
</dbReference>
<dbReference type="GO" id="GO:0006412">
    <property type="term" value="P:translation"/>
    <property type="evidence" value="ECO:0007669"/>
    <property type="project" value="UniProtKB-UniRule"/>
</dbReference>
<dbReference type="SUPFAM" id="SSF54211">
    <property type="entry name" value="Ribosomal protein S5 domain 2-like"/>
    <property type="match status" value="1"/>
</dbReference>
<dbReference type="GO" id="GO:0003735">
    <property type="term" value="F:structural constituent of ribosome"/>
    <property type="evidence" value="ECO:0007669"/>
    <property type="project" value="UniProtKB-UniRule"/>
</dbReference>
<dbReference type="Proteomes" id="UP000324354">
    <property type="component" value="Chromosome"/>
</dbReference>
<gene>
    <name evidence="4" type="primary">rps9</name>
    <name evidence="7" type="ORF">PFDSM3638_08310</name>
</gene>
<feature type="compositionally biased region" description="Basic and acidic residues" evidence="6">
    <location>
        <begin position="107"/>
        <end position="118"/>
    </location>
</feature>
<dbReference type="SMR" id="A0A5C0XPT9"/>
<dbReference type="FunFam" id="3.30.230.10:FF:000051">
    <property type="entry name" value="30S ribosomal protein S9"/>
    <property type="match status" value="1"/>
</dbReference>
<accession>A0A5C0XPT9</accession>
<dbReference type="PANTHER" id="PTHR21569">
    <property type="entry name" value="RIBOSOMAL PROTEIN S9"/>
    <property type="match status" value="1"/>
</dbReference>
<evidence type="ECO:0000256" key="5">
    <source>
        <dbReference type="RuleBase" id="RU003815"/>
    </source>
</evidence>
<dbReference type="InterPro" id="IPR020574">
    <property type="entry name" value="Ribosomal_uS9_CS"/>
</dbReference>
<sequence length="135" mass="15289">MRIIQTTGKRKTAIARAVIREGKGRVRINGKPVEIIEPEIARFTILEPLILAGEEIWNSVDIDVKVEGGGFMGQAEAARMAIARALVEWTGDMSLKEKFMKYDRTMLVGDPRRTEPHKPNRSTKGPRAKRQKSYR</sequence>
<proteinExistence type="inferred from homology"/>
<reference evidence="7 8" key="1">
    <citation type="submission" date="2017-08" db="EMBL/GenBank/DDBJ databases">
        <title>Resequencing and Reannotation of the genome of Pyrococcus furiosus type strain DSM3638.</title>
        <authorList>
            <person name="Reichelt R.M."/>
            <person name="Bunk B."/>
        </authorList>
    </citation>
    <scope>NUCLEOTIDE SEQUENCE [LARGE SCALE GENOMIC DNA]</scope>
    <source>
        <strain evidence="7 8">DSM 3638</strain>
    </source>
</reference>
<dbReference type="InterPro" id="IPR020568">
    <property type="entry name" value="Ribosomal_Su5_D2-typ_SF"/>
</dbReference>
<keyword evidence="2 4" id="KW-0689">Ribosomal protein</keyword>
<dbReference type="KEGG" id="pfu:PF1644"/>
<feature type="region of interest" description="Disordered" evidence="6">
    <location>
        <begin position="107"/>
        <end position="135"/>
    </location>
</feature>
<evidence type="ECO:0000256" key="6">
    <source>
        <dbReference type="SAM" id="MobiDB-lite"/>
    </source>
</evidence>
<name>A0A5C0XPT9_PYRFU</name>
<dbReference type="PANTHER" id="PTHR21569:SF16">
    <property type="entry name" value="RIBOSOMAL PROTEIN S16"/>
    <property type="match status" value="1"/>
</dbReference>
<dbReference type="RefSeq" id="WP_011012791.1">
    <property type="nucleotide sequence ID" value="NC_003413.1"/>
</dbReference>
<evidence type="ECO:0000256" key="1">
    <source>
        <dbReference type="ARBA" id="ARBA00005251"/>
    </source>
</evidence>
<comment type="similarity">
    <text evidence="1 4 5">Belongs to the universal ribosomal protein uS9 family.</text>
</comment>
<dbReference type="PROSITE" id="PS00360">
    <property type="entry name" value="RIBOSOMAL_S9"/>
    <property type="match status" value="1"/>
</dbReference>
<evidence type="ECO:0000313" key="7">
    <source>
        <dbReference type="EMBL" id="QEK79266.1"/>
    </source>
</evidence>
<dbReference type="OrthoDB" id="52677at2157"/>
<dbReference type="HAMAP" id="MF_00532_A">
    <property type="entry name" value="Ribosomal_uS9_A"/>
    <property type="match status" value="1"/>
</dbReference>
<evidence type="ECO:0000256" key="4">
    <source>
        <dbReference type="HAMAP-Rule" id="MF_00532"/>
    </source>
</evidence>
<evidence type="ECO:0000256" key="3">
    <source>
        <dbReference type="ARBA" id="ARBA00023274"/>
    </source>
</evidence>
<dbReference type="GO" id="GO:0003723">
    <property type="term" value="F:RNA binding"/>
    <property type="evidence" value="ECO:0007669"/>
    <property type="project" value="TreeGrafter"/>
</dbReference>
<dbReference type="Gene3D" id="3.30.230.10">
    <property type="match status" value="1"/>
</dbReference>
<dbReference type="EMBL" id="CP023154">
    <property type="protein sequence ID" value="QEK79266.1"/>
    <property type="molecule type" value="Genomic_DNA"/>
</dbReference>
<keyword evidence="3 4" id="KW-0687">Ribonucleoprotein</keyword>
<organism evidence="7 8">
    <name type="scientific">Pyrococcus furiosus (strain ATCC 43587 / DSM 3638 / JCM 8422 / Vc1)</name>
    <dbReference type="NCBI Taxonomy" id="186497"/>
    <lineage>
        <taxon>Archaea</taxon>
        <taxon>Methanobacteriati</taxon>
        <taxon>Methanobacteriota</taxon>
        <taxon>Thermococci</taxon>
        <taxon>Thermococcales</taxon>
        <taxon>Thermococcaceae</taxon>
        <taxon>Pyrococcus</taxon>
    </lineage>
</organism>
<evidence type="ECO:0000256" key="2">
    <source>
        <dbReference type="ARBA" id="ARBA00022980"/>
    </source>
</evidence>
<dbReference type="NCBIfam" id="NF001749">
    <property type="entry name" value="PRK00474.1"/>
    <property type="match status" value="1"/>
</dbReference>
<evidence type="ECO:0000313" key="8">
    <source>
        <dbReference type="Proteomes" id="UP000324354"/>
    </source>
</evidence>
<dbReference type="NCBIfam" id="TIGR03627">
    <property type="entry name" value="uS9_arch"/>
    <property type="match status" value="1"/>
</dbReference>
<dbReference type="GeneID" id="41713470"/>
<dbReference type="GO" id="GO:0000462">
    <property type="term" value="P:maturation of SSU-rRNA from tricistronic rRNA transcript (SSU-rRNA, 5.8S rRNA, LSU-rRNA)"/>
    <property type="evidence" value="ECO:0007669"/>
    <property type="project" value="TreeGrafter"/>
</dbReference>
<dbReference type="InterPro" id="IPR014721">
    <property type="entry name" value="Ribsml_uS5_D2-typ_fold_subgr"/>
</dbReference>
<dbReference type="GeneID" id="13300643"/>
<protein>
    <recommendedName>
        <fullName evidence="4">Small ribosomal subunit protein uS9</fullName>
    </recommendedName>
</protein>
<feature type="compositionally biased region" description="Basic residues" evidence="6">
    <location>
        <begin position="119"/>
        <end position="135"/>
    </location>
</feature>